<feature type="compositionally biased region" description="Basic residues" evidence="2">
    <location>
        <begin position="161"/>
        <end position="174"/>
    </location>
</feature>
<feature type="region of interest" description="Disordered" evidence="2">
    <location>
        <begin position="106"/>
        <end position="174"/>
    </location>
</feature>
<sequence>MPSRWPACRWCTSPIWWPNCRACWPTPSAPRRHRRLPRPMNRPRVLLVDDDPSIRRFVALALEDLDLELVEAGSVAQARERLAEGAGYALIVTDLMMPGRPGSTCCSTWPSSRRSAAVRGSRSSAPASMRPCRRDWRASTSGGSSPNRSRCSNSRTACARRSGRQRRPGPPRSP</sequence>
<dbReference type="Gene3D" id="3.40.50.2300">
    <property type="match status" value="1"/>
</dbReference>
<dbReference type="PROSITE" id="PS50110">
    <property type="entry name" value="RESPONSE_REGULATORY"/>
    <property type="match status" value="1"/>
</dbReference>
<accession>A0A5C6U4S8</accession>
<feature type="compositionally biased region" description="Low complexity" evidence="2">
    <location>
        <begin position="141"/>
        <end position="155"/>
    </location>
</feature>
<dbReference type="Proteomes" id="UP000321832">
    <property type="component" value="Unassembled WGS sequence"/>
</dbReference>
<organism evidence="4 5">
    <name type="scientific">Piscinibacter aquaticus</name>
    <dbReference type="NCBI Taxonomy" id="392597"/>
    <lineage>
        <taxon>Bacteria</taxon>
        <taxon>Pseudomonadati</taxon>
        <taxon>Pseudomonadota</taxon>
        <taxon>Betaproteobacteria</taxon>
        <taxon>Burkholderiales</taxon>
        <taxon>Sphaerotilaceae</taxon>
        <taxon>Piscinibacter</taxon>
    </lineage>
</organism>
<gene>
    <name evidence="4" type="ORF">FSC37_18990</name>
</gene>
<evidence type="ECO:0000256" key="2">
    <source>
        <dbReference type="SAM" id="MobiDB-lite"/>
    </source>
</evidence>
<dbReference type="AlphaFoldDB" id="A0A5C6U4S8"/>
<dbReference type="GO" id="GO:0000160">
    <property type="term" value="P:phosphorelay signal transduction system"/>
    <property type="evidence" value="ECO:0007669"/>
    <property type="project" value="InterPro"/>
</dbReference>
<feature type="modified residue" description="4-aspartylphosphate" evidence="1">
    <location>
        <position position="94"/>
    </location>
</feature>
<proteinExistence type="predicted"/>
<comment type="caution">
    <text evidence="4">The sequence shown here is derived from an EMBL/GenBank/DDBJ whole genome shotgun (WGS) entry which is preliminary data.</text>
</comment>
<dbReference type="EMBL" id="VOPW01000001">
    <property type="protein sequence ID" value="TXC67071.1"/>
    <property type="molecule type" value="Genomic_DNA"/>
</dbReference>
<feature type="domain" description="Response regulatory" evidence="3">
    <location>
        <begin position="44"/>
        <end position="174"/>
    </location>
</feature>
<name>A0A5C6U4S8_9BURK</name>
<dbReference type="SUPFAM" id="SSF52172">
    <property type="entry name" value="CheY-like"/>
    <property type="match status" value="1"/>
</dbReference>
<reference evidence="4 5" key="1">
    <citation type="submission" date="2019-08" db="EMBL/GenBank/DDBJ databases">
        <authorList>
            <person name="Khan S.A."/>
            <person name="Jeon C.O."/>
            <person name="Jeong S.E."/>
        </authorList>
    </citation>
    <scope>NUCLEOTIDE SEQUENCE [LARGE SCALE GENOMIC DNA]</scope>
    <source>
        <strain evidence="5">IMCC1728</strain>
    </source>
</reference>
<dbReference type="InterPro" id="IPR011006">
    <property type="entry name" value="CheY-like_superfamily"/>
</dbReference>
<evidence type="ECO:0000313" key="4">
    <source>
        <dbReference type="EMBL" id="TXC67071.1"/>
    </source>
</evidence>
<keyword evidence="1" id="KW-0597">Phosphoprotein</keyword>
<protein>
    <submittedName>
        <fullName evidence="4">Response regulator</fullName>
    </submittedName>
</protein>
<keyword evidence="5" id="KW-1185">Reference proteome</keyword>
<evidence type="ECO:0000313" key="5">
    <source>
        <dbReference type="Proteomes" id="UP000321832"/>
    </source>
</evidence>
<dbReference type="InterPro" id="IPR001789">
    <property type="entry name" value="Sig_transdc_resp-reg_receiver"/>
</dbReference>
<evidence type="ECO:0000259" key="3">
    <source>
        <dbReference type="PROSITE" id="PS50110"/>
    </source>
</evidence>
<evidence type="ECO:0000256" key="1">
    <source>
        <dbReference type="PROSITE-ProRule" id="PRU00169"/>
    </source>
</evidence>
<dbReference type="Pfam" id="PF00072">
    <property type="entry name" value="Response_reg"/>
    <property type="match status" value="1"/>
</dbReference>
<feature type="compositionally biased region" description="Low complexity" evidence="2">
    <location>
        <begin position="111"/>
        <end position="128"/>
    </location>
</feature>